<name>K2Q756_9FLAO</name>
<dbReference type="EMBL" id="AMSG01000001">
    <property type="protein sequence ID" value="EKF56706.1"/>
    <property type="molecule type" value="Genomic_DNA"/>
</dbReference>
<keyword evidence="2" id="KW-1185">Reference proteome</keyword>
<dbReference type="AlphaFoldDB" id="K2Q756"/>
<reference evidence="1 2" key="1">
    <citation type="journal article" date="2012" name="J. Bacteriol.">
        <title>Genome Sequence of Galbibacter marinum Type Strain ck-I2-15.</title>
        <authorList>
            <person name="Lai Q."/>
            <person name="Li C."/>
            <person name="Shao Z."/>
        </authorList>
    </citation>
    <scope>NUCLEOTIDE SEQUENCE [LARGE SCALE GENOMIC DNA]</scope>
    <source>
        <strain evidence="2">ck-I2-15</strain>
    </source>
</reference>
<proteinExistence type="predicted"/>
<sequence>MVSKKITSHVAEYTCKHCKCELTTTESGTLDVLTPELKEINESLAKFYRKRHQVQSVA</sequence>
<organism evidence="1 2">
    <name type="scientific">Galbibacter marinus</name>
    <dbReference type="NCBI Taxonomy" id="555500"/>
    <lineage>
        <taxon>Bacteria</taxon>
        <taxon>Pseudomonadati</taxon>
        <taxon>Bacteroidota</taxon>
        <taxon>Flavobacteriia</taxon>
        <taxon>Flavobacteriales</taxon>
        <taxon>Flavobacteriaceae</taxon>
        <taxon>Galbibacter</taxon>
    </lineage>
</organism>
<gene>
    <name evidence="1" type="ORF">I215_00790</name>
</gene>
<evidence type="ECO:0000313" key="1">
    <source>
        <dbReference type="EMBL" id="EKF56706.1"/>
    </source>
</evidence>
<evidence type="ECO:0000313" key="2">
    <source>
        <dbReference type="Proteomes" id="UP000007364"/>
    </source>
</evidence>
<accession>K2Q756</accession>
<protein>
    <submittedName>
        <fullName evidence="1">Uncharacterized protein</fullName>
    </submittedName>
</protein>
<comment type="caution">
    <text evidence="1">The sequence shown here is derived from an EMBL/GenBank/DDBJ whole genome shotgun (WGS) entry which is preliminary data.</text>
</comment>
<dbReference type="STRING" id="555500.I215_00790"/>
<dbReference type="Proteomes" id="UP000007364">
    <property type="component" value="Unassembled WGS sequence"/>
</dbReference>